<evidence type="ECO:0000256" key="1">
    <source>
        <dbReference type="ARBA" id="ARBA00004651"/>
    </source>
</evidence>
<evidence type="ECO:0000256" key="4">
    <source>
        <dbReference type="ARBA" id="ARBA00022989"/>
    </source>
</evidence>
<dbReference type="GO" id="GO:0022857">
    <property type="term" value="F:transmembrane transporter activity"/>
    <property type="evidence" value="ECO:0007669"/>
    <property type="project" value="TreeGrafter"/>
</dbReference>
<feature type="domain" description="ABC3 transporter permease C-terminal" evidence="7">
    <location>
        <begin position="290"/>
        <end position="407"/>
    </location>
</feature>
<dbReference type="RefSeq" id="WP_190886574.1">
    <property type="nucleotide sequence ID" value="NZ_JACWZY010000005.1"/>
</dbReference>
<evidence type="ECO:0000256" key="6">
    <source>
        <dbReference type="SAM" id="Phobius"/>
    </source>
</evidence>
<reference evidence="9" key="1">
    <citation type="submission" date="2020-09" db="EMBL/GenBank/DDBJ databases">
        <authorList>
            <person name="Kim M.K."/>
        </authorList>
    </citation>
    <scope>NUCLEOTIDE SEQUENCE</scope>
    <source>
        <strain evidence="9">BT702</strain>
    </source>
</reference>
<feature type="domain" description="ABC3 transporter permease C-terminal" evidence="7">
    <location>
        <begin position="681"/>
        <end position="790"/>
    </location>
</feature>
<name>A0A926XVL8_9BACT</name>
<feature type="transmembrane region" description="Helical" evidence="6">
    <location>
        <begin position="21"/>
        <end position="43"/>
    </location>
</feature>
<comment type="subcellular location">
    <subcellularLocation>
        <location evidence="1">Cell membrane</location>
        <topology evidence="1">Multi-pass membrane protein</topology>
    </subcellularLocation>
</comment>
<keyword evidence="4 6" id="KW-1133">Transmembrane helix</keyword>
<dbReference type="Proteomes" id="UP000598820">
    <property type="component" value="Unassembled WGS sequence"/>
</dbReference>
<evidence type="ECO:0000259" key="7">
    <source>
        <dbReference type="Pfam" id="PF02687"/>
    </source>
</evidence>
<feature type="domain" description="MacB-like periplasmic core" evidence="8">
    <location>
        <begin position="20"/>
        <end position="237"/>
    </location>
</feature>
<feature type="transmembrane region" description="Helical" evidence="6">
    <location>
        <begin position="378"/>
        <end position="402"/>
    </location>
</feature>
<dbReference type="InterPro" id="IPR025857">
    <property type="entry name" value="MacB_PCD"/>
</dbReference>
<dbReference type="EMBL" id="JACWZY010000005">
    <property type="protein sequence ID" value="MBD2700720.1"/>
    <property type="molecule type" value="Genomic_DNA"/>
</dbReference>
<gene>
    <name evidence="9" type="ORF">IC229_08735</name>
</gene>
<keyword evidence="3 6" id="KW-0812">Transmembrane</keyword>
<feature type="transmembrane region" description="Helical" evidence="6">
    <location>
        <begin position="733"/>
        <end position="753"/>
    </location>
</feature>
<feature type="domain" description="MacB-like periplasmic core" evidence="8">
    <location>
        <begin position="437"/>
        <end position="640"/>
    </location>
</feature>
<evidence type="ECO:0000256" key="2">
    <source>
        <dbReference type="ARBA" id="ARBA00022475"/>
    </source>
</evidence>
<dbReference type="InterPro" id="IPR050250">
    <property type="entry name" value="Macrolide_Exporter_MacB"/>
</dbReference>
<comment type="caution">
    <text evidence="9">The sequence shown here is derived from an EMBL/GenBank/DDBJ whole genome shotgun (WGS) entry which is preliminary data.</text>
</comment>
<dbReference type="AlphaFoldDB" id="A0A926XVL8"/>
<dbReference type="PANTHER" id="PTHR30572:SF18">
    <property type="entry name" value="ABC-TYPE MACROLIDE FAMILY EXPORT SYSTEM PERMEASE COMPONENT 2"/>
    <property type="match status" value="1"/>
</dbReference>
<sequence length="801" mass="89105">MLRNYLKIAWRSLLKNKGFSAINILGLAIGMAACLLITVFVFYERSFDSLHHKNIYRLDEVQKFPGMVAPQNVALSMYPMGSTLNDEFPEVQNFTRITQFNKVTLTYQDQKVVYPNMLRVDSTFLQLFDFELLKGDRSTALQKPGSVVLTEEGAAKLFATQDPIGKSVVYYGRDTLTFAVTGILANTPKNSHLQFEGLFSLKTFVSPEDANNWGGNWLVTYLELAKNTDVAALERKFPAYLKKHMREDSWKFYELFLQPLKEVHANSVQITHDYINYQKFDSSYTYVFSVIALIVLVIACINFMNLSTARSAGRAREVGIRKSVGAIRMQLAGQFIGESVLVAFLALVLAILIVKLTLPFARDLSQRNLDLPLFSNPLLLLIILAGTVVIGALSGLYPAAFLSSFQPAKVLKGSTEGGRSKVTFRNVLVIGQFASAIFLIIATIFAVKQLRFMRNHDTGFNREQVVVIPLNSKTNPKYDALKQELVNNSLVLGVTASQQRLGNNLHQTGVKFQGDGPVRELTSSQVIVDPDYLTLYKIPLVAGRNFLPGKAESGRTYIINESLAKELLKDHPGKPIQSLIGRRFGFGGMDSLGTLVGVAKDFNFNSLHHKIETLCIFNQKDWGYSEMSVRITSGKAKEAIGQIEAVWKKIAPEFPFEYTFLDEHFAGLYRADLQVSEIVGILASLAIFISCLGLFGLASYSAEKRVKEIGIRKVLGASVTGVVALLSRDFLRLVLIAILIATPLAWYAVHTWLNDFAYRIGMDWWIFALAGVVAVAIALLTVSFQSIKAALMDPVKSLRSE</sequence>
<proteinExistence type="predicted"/>
<accession>A0A926XVL8</accession>
<dbReference type="Pfam" id="PF12704">
    <property type="entry name" value="MacB_PCD"/>
    <property type="match status" value="2"/>
</dbReference>
<evidence type="ECO:0000313" key="9">
    <source>
        <dbReference type="EMBL" id="MBD2700720.1"/>
    </source>
</evidence>
<dbReference type="PANTHER" id="PTHR30572">
    <property type="entry name" value="MEMBRANE COMPONENT OF TRANSPORTER-RELATED"/>
    <property type="match status" value="1"/>
</dbReference>
<protein>
    <submittedName>
        <fullName evidence="9">ABC transporter permease</fullName>
    </submittedName>
</protein>
<dbReference type="GO" id="GO:0005886">
    <property type="term" value="C:plasma membrane"/>
    <property type="evidence" value="ECO:0007669"/>
    <property type="project" value="UniProtKB-SubCell"/>
</dbReference>
<feature type="transmembrane region" description="Helical" evidence="6">
    <location>
        <begin position="423"/>
        <end position="447"/>
    </location>
</feature>
<evidence type="ECO:0000256" key="5">
    <source>
        <dbReference type="ARBA" id="ARBA00023136"/>
    </source>
</evidence>
<evidence type="ECO:0000259" key="8">
    <source>
        <dbReference type="Pfam" id="PF12704"/>
    </source>
</evidence>
<feature type="transmembrane region" description="Helical" evidence="6">
    <location>
        <begin position="335"/>
        <end position="358"/>
    </location>
</feature>
<keyword evidence="2" id="KW-1003">Cell membrane</keyword>
<feature type="transmembrane region" description="Helical" evidence="6">
    <location>
        <begin position="284"/>
        <end position="306"/>
    </location>
</feature>
<feature type="transmembrane region" description="Helical" evidence="6">
    <location>
        <begin position="765"/>
        <end position="787"/>
    </location>
</feature>
<keyword evidence="5 6" id="KW-0472">Membrane</keyword>
<dbReference type="PROSITE" id="PS51257">
    <property type="entry name" value="PROKAR_LIPOPROTEIN"/>
    <property type="match status" value="1"/>
</dbReference>
<dbReference type="InterPro" id="IPR003838">
    <property type="entry name" value="ABC3_permease_C"/>
</dbReference>
<feature type="transmembrane region" description="Helical" evidence="6">
    <location>
        <begin position="678"/>
        <end position="698"/>
    </location>
</feature>
<evidence type="ECO:0000256" key="3">
    <source>
        <dbReference type="ARBA" id="ARBA00022692"/>
    </source>
</evidence>
<dbReference type="Pfam" id="PF02687">
    <property type="entry name" value="FtsX"/>
    <property type="match status" value="2"/>
</dbReference>
<keyword evidence="10" id="KW-1185">Reference proteome</keyword>
<evidence type="ECO:0000313" key="10">
    <source>
        <dbReference type="Proteomes" id="UP000598820"/>
    </source>
</evidence>
<organism evidence="9 10">
    <name type="scientific">Spirosoma profusum</name>
    <dbReference type="NCBI Taxonomy" id="2771354"/>
    <lineage>
        <taxon>Bacteria</taxon>
        <taxon>Pseudomonadati</taxon>
        <taxon>Bacteroidota</taxon>
        <taxon>Cytophagia</taxon>
        <taxon>Cytophagales</taxon>
        <taxon>Cytophagaceae</taxon>
        <taxon>Spirosoma</taxon>
    </lineage>
</organism>